<dbReference type="InterPro" id="IPR038657">
    <property type="entry name" value="Ribosomal_bL19_sf"/>
</dbReference>
<evidence type="ECO:0000313" key="6">
    <source>
        <dbReference type="Proteomes" id="UP000034032"/>
    </source>
</evidence>
<dbReference type="Gene3D" id="2.30.30.790">
    <property type="match status" value="1"/>
</dbReference>
<dbReference type="PATRIC" id="fig|1619025.3.peg.1039"/>
<organism evidence="5 6">
    <name type="scientific">Candidatus Yanofskybacteria bacterium GW2011_GWA2_44_9</name>
    <dbReference type="NCBI Taxonomy" id="1619025"/>
    <lineage>
        <taxon>Bacteria</taxon>
        <taxon>Candidatus Yanofskyibacteriota</taxon>
    </lineage>
</organism>
<evidence type="ECO:0000256" key="3">
    <source>
        <dbReference type="ARBA" id="ARBA00023274"/>
    </source>
</evidence>
<dbReference type="PIRSF" id="PIRSF002191">
    <property type="entry name" value="Ribosomal_L19"/>
    <property type="match status" value="1"/>
</dbReference>
<dbReference type="PANTHER" id="PTHR15680">
    <property type="entry name" value="RIBOSOMAL PROTEIN L19"/>
    <property type="match status" value="1"/>
</dbReference>
<evidence type="ECO:0000256" key="1">
    <source>
        <dbReference type="ARBA" id="ARBA00005781"/>
    </source>
</evidence>
<dbReference type="SUPFAM" id="SSF50104">
    <property type="entry name" value="Translation proteins SH3-like domain"/>
    <property type="match status" value="1"/>
</dbReference>
<dbReference type="GO" id="GO:0022625">
    <property type="term" value="C:cytosolic large ribosomal subunit"/>
    <property type="evidence" value="ECO:0007669"/>
    <property type="project" value="TreeGrafter"/>
</dbReference>
<comment type="function">
    <text evidence="4">This protein is located at the 30S-50S ribosomal subunit interface and may play a role in the structure and function of the aminoacyl-tRNA binding site.</text>
</comment>
<dbReference type="Pfam" id="PF01245">
    <property type="entry name" value="Ribosomal_L19"/>
    <property type="match status" value="1"/>
</dbReference>
<comment type="caution">
    <text evidence="5">The sequence shown here is derived from an EMBL/GenBank/DDBJ whole genome shotgun (WGS) entry which is preliminary data.</text>
</comment>
<dbReference type="InterPro" id="IPR001857">
    <property type="entry name" value="Ribosomal_bL19"/>
</dbReference>
<protein>
    <recommendedName>
        <fullName evidence="4">50S ribosomal protein L19</fullName>
    </recommendedName>
</protein>
<comment type="similarity">
    <text evidence="1 4">Belongs to the bacterial ribosomal protein bL19 family.</text>
</comment>
<dbReference type="PANTHER" id="PTHR15680:SF9">
    <property type="entry name" value="LARGE RIBOSOMAL SUBUNIT PROTEIN BL19M"/>
    <property type="match status" value="1"/>
</dbReference>
<dbReference type="EMBL" id="LCJR01000036">
    <property type="protein sequence ID" value="KKT80730.1"/>
    <property type="molecule type" value="Genomic_DNA"/>
</dbReference>
<evidence type="ECO:0000313" key="5">
    <source>
        <dbReference type="EMBL" id="KKT80730.1"/>
    </source>
</evidence>
<proteinExistence type="inferred from homology"/>
<sequence length="122" mass="13598">MNNLLFPSKSASESKLKDLRPGWTVKIHQKIKDGDKTRTQAFEGTVIARKHGNEAGGTITVRKVSGGIGVEKIFPIHLPSIERVAVLKKTTGRRSKLYYLRDKSAKEIRRKIGQESVVSQAE</sequence>
<dbReference type="AlphaFoldDB" id="A0A0G1KAW5"/>
<dbReference type="NCBIfam" id="TIGR01024">
    <property type="entry name" value="rplS_bact"/>
    <property type="match status" value="1"/>
</dbReference>
<reference evidence="5 6" key="1">
    <citation type="journal article" date="2015" name="Nature">
        <title>rRNA introns, odd ribosomes, and small enigmatic genomes across a large radiation of phyla.</title>
        <authorList>
            <person name="Brown C.T."/>
            <person name="Hug L.A."/>
            <person name="Thomas B.C."/>
            <person name="Sharon I."/>
            <person name="Castelle C.J."/>
            <person name="Singh A."/>
            <person name="Wilkins M.J."/>
            <person name="Williams K.H."/>
            <person name="Banfield J.F."/>
        </authorList>
    </citation>
    <scope>NUCLEOTIDE SEQUENCE [LARGE SCALE GENOMIC DNA]</scope>
</reference>
<gene>
    <name evidence="5" type="ORF">UW79_C0036G0003</name>
</gene>
<keyword evidence="2 5" id="KW-0689">Ribosomal protein</keyword>
<evidence type="ECO:0000256" key="4">
    <source>
        <dbReference type="RuleBase" id="RU000559"/>
    </source>
</evidence>
<evidence type="ECO:0000256" key="2">
    <source>
        <dbReference type="ARBA" id="ARBA00022980"/>
    </source>
</evidence>
<keyword evidence="3 4" id="KW-0687">Ribonucleoprotein</keyword>
<name>A0A0G1KAW5_9BACT</name>
<dbReference type="PRINTS" id="PR00061">
    <property type="entry name" value="RIBOSOMALL19"/>
</dbReference>
<dbReference type="Proteomes" id="UP000034032">
    <property type="component" value="Unassembled WGS sequence"/>
</dbReference>
<dbReference type="GO" id="GO:0003735">
    <property type="term" value="F:structural constituent of ribosome"/>
    <property type="evidence" value="ECO:0007669"/>
    <property type="project" value="InterPro"/>
</dbReference>
<dbReference type="GO" id="GO:0006412">
    <property type="term" value="P:translation"/>
    <property type="evidence" value="ECO:0007669"/>
    <property type="project" value="InterPro"/>
</dbReference>
<accession>A0A0G1KAW5</accession>
<dbReference type="InterPro" id="IPR008991">
    <property type="entry name" value="Translation_prot_SH3-like_sf"/>
</dbReference>